<dbReference type="PROSITE" id="PS50267">
    <property type="entry name" value="NA_NEUROTRAN_SYMP_3"/>
    <property type="match status" value="1"/>
</dbReference>
<feature type="transmembrane region" description="Helical" evidence="8">
    <location>
        <begin position="422"/>
        <end position="443"/>
    </location>
</feature>
<feature type="binding site" evidence="6">
    <location>
        <position position="251"/>
    </location>
    <ligand>
        <name>Na(+)</name>
        <dbReference type="ChEBI" id="CHEBI:29101"/>
        <label>1</label>
    </ligand>
</feature>
<feature type="binding site" evidence="6">
    <location>
        <position position="250"/>
    </location>
    <ligand>
        <name>Na(+)</name>
        <dbReference type="ChEBI" id="CHEBI:29101"/>
        <label>1</label>
    </ligand>
</feature>
<dbReference type="Proteomes" id="UP000560386">
    <property type="component" value="Unassembled WGS sequence"/>
</dbReference>
<dbReference type="AlphaFoldDB" id="A0A7K8LQQ9"/>
<feature type="transmembrane region" description="Helical" evidence="8">
    <location>
        <begin position="380"/>
        <end position="402"/>
    </location>
</feature>
<keyword evidence="4 8" id="KW-1133">Transmembrane helix</keyword>
<evidence type="ECO:0000313" key="10">
    <source>
        <dbReference type="Proteomes" id="UP000560386"/>
    </source>
</evidence>
<feature type="binding site" evidence="6">
    <location>
        <position position="150"/>
    </location>
    <ligand>
        <name>Na(+)</name>
        <dbReference type="ChEBI" id="CHEBI:29101"/>
        <label>1</label>
    </ligand>
</feature>
<dbReference type="InterPro" id="IPR000175">
    <property type="entry name" value="Na/ntran_symport"/>
</dbReference>
<dbReference type="EMBL" id="VWPR01003233">
    <property type="protein sequence ID" value="NXE29715.1"/>
    <property type="molecule type" value="Genomic_DNA"/>
</dbReference>
<sequence>MKQGGIAAWNIAPLFKGLGLASMVIVFFCNSYYIMILVWGLFYLVHSLTDTLPWATCGHSWNTEQCTEFFHLELCRNASANTSAGPGPFNLSCADLANKRSPVIEFWENKVLRLSGDLSEPGEMNWQMILCLVTTWVIVWIDAGTQIFFSYAIGLGALTALGSYNRFHNNCYRDAYILAVINSSTSFFAGFVVFSVLGFMASEQGVDISKVAESGPGLAFIAYPKAVTLMPLSPLWATLFFFMLLVLGLDSQFVGVEGFITGILDLFPQPGAGSLRRELTAALCCIVCCLIDLSMVTQGGMYVFQLFDYYSASGITLLWQAFWECVVIAWVYGEDGGDTRWGTRGDVGAPRGPADARVPAGADRFMDDVARMIGYRPLPFMKWCWAVVTPLVCVGIFVFHVVNYKPLTYNKTYVYPWWGEAIGWVLALSSMLCIPCTVLYKLLRCKGSLREVRAARPASCLRPQPVSA</sequence>
<keyword evidence="3 8" id="KW-0812">Transmembrane</keyword>
<dbReference type="GO" id="GO:0046872">
    <property type="term" value="F:metal ion binding"/>
    <property type="evidence" value="ECO:0007669"/>
    <property type="project" value="UniProtKB-KW"/>
</dbReference>
<evidence type="ECO:0000256" key="4">
    <source>
        <dbReference type="ARBA" id="ARBA00022989"/>
    </source>
</evidence>
<comment type="caution">
    <text evidence="9">The sequence shown here is derived from an EMBL/GenBank/DDBJ whole genome shotgun (WGS) entry which is preliminary data.</text>
</comment>
<feature type="transmembrane region" description="Helical" evidence="8">
    <location>
        <begin position="279"/>
        <end position="304"/>
    </location>
</feature>
<evidence type="ECO:0000256" key="1">
    <source>
        <dbReference type="ARBA" id="ARBA00004141"/>
    </source>
</evidence>
<keyword evidence="7" id="KW-1015">Disulfide bond</keyword>
<feature type="binding site" evidence="6">
    <location>
        <position position="182"/>
    </location>
    <ligand>
        <name>Na(+)</name>
        <dbReference type="ChEBI" id="CHEBI:29101"/>
        <label>1</label>
    </ligand>
</feature>
<dbReference type="GO" id="GO:0005886">
    <property type="term" value="C:plasma membrane"/>
    <property type="evidence" value="ECO:0007669"/>
    <property type="project" value="TreeGrafter"/>
</dbReference>
<evidence type="ECO:0000256" key="6">
    <source>
        <dbReference type="PIRSR" id="PIRSR600175-1"/>
    </source>
</evidence>
<feature type="transmembrane region" description="Helical" evidence="8">
    <location>
        <begin position="147"/>
        <end position="164"/>
    </location>
</feature>
<reference evidence="9 10" key="1">
    <citation type="submission" date="2019-09" db="EMBL/GenBank/DDBJ databases">
        <title>Bird 10,000 Genomes (B10K) Project - Family phase.</title>
        <authorList>
            <person name="Zhang G."/>
        </authorList>
    </citation>
    <scope>NUCLEOTIDE SEQUENCE [LARGE SCALE GENOMIC DNA]</scope>
    <source>
        <strain evidence="9">B10K-CU-031-01</strain>
        <tissue evidence="9">Muscle</tissue>
    </source>
</reference>
<name>A0A7K8LQQ9_9AVES</name>
<feature type="disulfide bond" evidence="7">
    <location>
        <begin position="57"/>
        <end position="66"/>
    </location>
</feature>
<dbReference type="PROSITE" id="PS00754">
    <property type="entry name" value="NA_NEUROTRAN_SYMP_2"/>
    <property type="match status" value="1"/>
</dbReference>
<evidence type="ECO:0000256" key="5">
    <source>
        <dbReference type="ARBA" id="ARBA00023136"/>
    </source>
</evidence>
<dbReference type="SUPFAM" id="SSF161070">
    <property type="entry name" value="SNF-like"/>
    <property type="match status" value="1"/>
</dbReference>
<dbReference type="PANTHER" id="PTHR11616:SF126">
    <property type="entry name" value="TRANSPORTER"/>
    <property type="match status" value="1"/>
</dbReference>
<organism evidence="9 10">
    <name type="scientific">Ardeotis kori</name>
    <dbReference type="NCBI Taxonomy" id="89386"/>
    <lineage>
        <taxon>Eukaryota</taxon>
        <taxon>Metazoa</taxon>
        <taxon>Chordata</taxon>
        <taxon>Craniata</taxon>
        <taxon>Vertebrata</taxon>
        <taxon>Euteleostomi</taxon>
        <taxon>Archelosauria</taxon>
        <taxon>Archosauria</taxon>
        <taxon>Dinosauria</taxon>
        <taxon>Saurischia</taxon>
        <taxon>Theropoda</taxon>
        <taxon>Coelurosauria</taxon>
        <taxon>Aves</taxon>
        <taxon>Neognathae</taxon>
        <taxon>Neoaves</taxon>
        <taxon>Otidimorphae</taxon>
        <taxon>Otidiformes</taxon>
        <taxon>Otididae</taxon>
        <taxon>Ardeotis</taxon>
    </lineage>
</organism>
<proteinExistence type="predicted"/>
<evidence type="ECO:0000256" key="8">
    <source>
        <dbReference type="SAM" id="Phobius"/>
    </source>
</evidence>
<feature type="non-terminal residue" evidence="9">
    <location>
        <position position="468"/>
    </location>
</feature>
<evidence type="ECO:0000256" key="3">
    <source>
        <dbReference type="ARBA" id="ARBA00022692"/>
    </source>
</evidence>
<keyword evidence="6" id="KW-0915">Sodium</keyword>
<keyword evidence="5 8" id="KW-0472">Membrane</keyword>
<dbReference type="PRINTS" id="PR00176">
    <property type="entry name" value="NANEUSMPORT"/>
</dbReference>
<dbReference type="InterPro" id="IPR037272">
    <property type="entry name" value="SNS_sf"/>
</dbReference>
<dbReference type="GO" id="GO:0005332">
    <property type="term" value="F:gamma-aminobutyric acid:sodium:chloride symporter activity"/>
    <property type="evidence" value="ECO:0007669"/>
    <property type="project" value="TreeGrafter"/>
</dbReference>
<evidence type="ECO:0000313" key="9">
    <source>
        <dbReference type="EMBL" id="NXE29715.1"/>
    </source>
</evidence>
<dbReference type="PANTHER" id="PTHR11616">
    <property type="entry name" value="SODIUM/CHLORIDE DEPENDENT TRANSPORTER"/>
    <property type="match status" value="1"/>
</dbReference>
<gene>
    <name evidence="9" type="primary">Slc6a8</name>
    <name evidence="9" type="ORF">ARDKOR_R10970</name>
</gene>
<protein>
    <submittedName>
        <fullName evidence="9">SC6A8 protein</fullName>
    </submittedName>
</protein>
<comment type="subcellular location">
    <subcellularLocation>
        <location evidence="1">Membrane</location>
        <topology evidence="1">Multi-pass membrane protein</topology>
    </subcellularLocation>
</comment>
<keyword evidence="2" id="KW-0813">Transport</keyword>
<feature type="transmembrane region" description="Helical" evidence="8">
    <location>
        <begin position="310"/>
        <end position="332"/>
    </location>
</feature>
<dbReference type="Pfam" id="PF00209">
    <property type="entry name" value="SNF"/>
    <property type="match status" value="2"/>
</dbReference>
<evidence type="ECO:0000256" key="2">
    <source>
        <dbReference type="ARBA" id="ARBA00022448"/>
    </source>
</evidence>
<keyword evidence="10" id="KW-1185">Reference proteome</keyword>
<feature type="non-terminal residue" evidence="9">
    <location>
        <position position="1"/>
    </location>
</feature>
<feature type="transmembrane region" description="Helical" evidence="8">
    <location>
        <begin position="20"/>
        <end position="45"/>
    </location>
</feature>
<feature type="transmembrane region" description="Helical" evidence="8">
    <location>
        <begin position="176"/>
        <end position="201"/>
    </location>
</feature>
<feature type="binding site" evidence="6">
    <location>
        <position position="247"/>
    </location>
    <ligand>
        <name>Na(+)</name>
        <dbReference type="ChEBI" id="CHEBI:29101"/>
        <label>1</label>
    </ligand>
</feature>
<accession>A0A7K8LQQ9</accession>
<evidence type="ECO:0000256" key="7">
    <source>
        <dbReference type="PIRSR" id="PIRSR600175-2"/>
    </source>
</evidence>
<keyword evidence="6" id="KW-0479">Metal-binding</keyword>